<comment type="caution">
    <text evidence="2">The sequence shown here is derived from an EMBL/GenBank/DDBJ whole genome shotgun (WGS) entry which is preliminary data.</text>
</comment>
<dbReference type="VEuPathDB" id="TriTrypDB:TCDM_10353"/>
<feature type="compositionally biased region" description="Polar residues" evidence="1">
    <location>
        <begin position="91"/>
        <end position="105"/>
    </location>
</feature>
<proteinExistence type="predicted"/>
<evidence type="ECO:0000313" key="3">
    <source>
        <dbReference type="Proteomes" id="UP000017861"/>
    </source>
</evidence>
<dbReference type="AlphaFoldDB" id="V5AMT2"/>
<reference evidence="2 3" key="1">
    <citation type="journal article" date="2014" name="Genome Announc.">
        <title>Trypanosoma cruzi Clone Dm28c Draft Genome Sequence.</title>
        <authorList>
            <person name="Grisard E.C."/>
            <person name="Teixeira S.M."/>
            <person name="de Almeida L.G."/>
            <person name="Stoco P.H."/>
            <person name="Gerber A.L."/>
            <person name="Talavera-Lopez C."/>
            <person name="Lima O.C."/>
            <person name="Andersson B."/>
            <person name="de Vasconcelos A.T."/>
        </authorList>
    </citation>
    <scope>NUCLEOTIDE SEQUENCE [LARGE SCALE GENOMIC DNA]</scope>
    <source>
        <strain evidence="2 3">Dm28c</strain>
    </source>
</reference>
<sequence length="147" mass="16388">MPPTTHPQRVENTNSSLLSCLLASATGVKKLCIRAFSASTPLHSVSDTAYVCMSAPIFAVQMCGTKKTKERNGIKKADSIHANYSYHHTHTYTQPRNGCTQPQNQKENKTKSRSVGLPAHTHSHYPRKAKHTHRGREREKGRPLNSK</sequence>
<feature type="compositionally biased region" description="Basic and acidic residues" evidence="1">
    <location>
        <begin position="136"/>
        <end position="147"/>
    </location>
</feature>
<organism evidence="2 3">
    <name type="scientific">Trypanosoma cruzi Dm28c</name>
    <dbReference type="NCBI Taxonomy" id="1416333"/>
    <lineage>
        <taxon>Eukaryota</taxon>
        <taxon>Discoba</taxon>
        <taxon>Euglenozoa</taxon>
        <taxon>Kinetoplastea</taxon>
        <taxon>Metakinetoplastina</taxon>
        <taxon>Trypanosomatida</taxon>
        <taxon>Trypanosomatidae</taxon>
        <taxon>Trypanosoma</taxon>
        <taxon>Schizotrypanum</taxon>
    </lineage>
</organism>
<evidence type="ECO:0000256" key="1">
    <source>
        <dbReference type="SAM" id="MobiDB-lite"/>
    </source>
</evidence>
<accession>V5AMT2</accession>
<protein>
    <submittedName>
        <fullName evidence="2">Uncharacterized protein</fullName>
    </submittedName>
</protein>
<feature type="compositionally biased region" description="Basic and acidic residues" evidence="1">
    <location>
        <begin position="70"/>
        <end position="79"/>
    </location>
</feature>
<feature type="region of interest" description="Disordered" evidence="1">
    <location>
        <begin position="69"/>
        <end position="147"/>
    </location>
</feature>
<name>V5AMT2_TRYCR</name>
<dbReference type="EMBL" id="AYLP01000219">
    <property type="protein sequence ID" value="ESS62000.1"/>
    <property type="molecule type" value="Genomic_DNA"/>
</dbReference>
<feature type="compositionally biased region" description="Basic residues" evidence="1">
    <location>
        <begin position="121"/>
        <end position="135"/>
    </location>
</feature>
<dbReference type="Proteomes" id="UP000017861">
    <property type="component" value="Unassembled WGS sequence"/>
</dbReference>
<gene>
    <name evidence="2" type="ORF">TCDM_10353</name>
</gene>
<evidence type="ECO:0000313" key="2">
    <source>
        <dbReference type="EMBL" id="ESS62000.1"/>
    </source>
</evidence>